<accession>A0A1H2E9G8</accession>
<dbReference type="Proteomes" id="UP000182882">
    <property type="component" value="Unassembled WGS sequence"/>
</dbReference>
<dbReference type="RefSeq" id="WP_062559629.1">
    <property type="nucleotide sequence ID" value="NZ_CP013341.1"/>
</dbReference>
<name>A0A1H2E9G8_9PROT</name>
<dbReference type="KEGG" id="nur:ATY38_12705"/>
<keyword evidence="2" id="KW-1185">Reference proteome</keyword>
<evidence type="ECO:0000313" key="2">
    <source>
        <dbReference type="Proteomes" id="UP000182882"/>
    </source>
</evidence>
<reference evidence="2" key="1">
    <citation type="submission" date="2016-10" db="EMBL/GenBank/DDBJ databases">
        <authorList>
            <person name="Varghese N."/>
            <person name="Submissions S."/>
        </authorList>
    </citation>
    <scope>NUCLEOTIDE SEQUENCE [LARGE SCALE GENOMIC DNA]</scope>
    <source>
        <strain evidence="2">Nm10</strain>
    </source>
</reference>
<dbReference type="EMBL" id="FNLN01000010">
    <property type="protein sequence ID" value="SDT91694.1"/>
    <property type="molecule type" value="Genomic_DNA"/>
</dbReference>
<gene>
    <name evidence="1" type="ORF">SAMN05216406_11062</name>
</gene>
<organism evidence="1 2">
    <name type="scientific">Nitrosomonas ureae</name>
    <dbReference type="NCBI Taxonomy" id="44577"/>
    <lineage>
        <taxon>Bacteria</taxon>
        <taxon>Pseudomonadati</taxon>
        <taxon>Pseudomonadota</taxon>
        <taxon>Betaproteobacteria</taxon>
        <taxon>Nitrosomonadales</taxon>
        <taxon>Nitrosomonadaceae</taxon>
        <taxon>Nitrosomonas</taxon>
    </lineage>
</organism>
<protein>
    <submittedName>
        <fullName evidence="1">Uncharacterized protein</fullName>
    </submittedName>
</protein>
<evidence type="ECO:0000313" key="1">
    <source>
        <dbReference type="EMBL" id="SDT91694.1"/>
    </source>
</evidence>
<dbReference type="AlphaFoldDB" id="A0A1H2E9G8"/>
<sequence length="117" mass="13591">MKQLSIATQRNINYQLNRRKNNPQFYETGQLRRARMHAARLIETLDGKRLLTPFLRELLEASLTLETTNTRILAAYLKRSPATIRSEFQKICSTLGMYAEFSKDYQKQSSSMVKESA</sequence>
<proteinExistence type="predicted"/>